<dbReference type="HOGENOM" id="CLU_2039707_0_0_1"/>
<keyword evidence="2" id="KW-0472">Membrane</keyword>
<evidence type="ECO:0000313" key="4">
    <source>
        <dbReference type="Proteomes" id="UP000002748"/>
    </source>
</evidence>
<feature type="compositionally biased region" description="Basic and acidic residues" evidence="1">
    <location>
        <begin position="85"/>
        <end position="103"/>
    </location>
</feature>
<dbReference type="GeneID" id="25986908"/>
<evidence type="ECO:0000313" key="3">
    <source>
        <dbReference type="EMBL" id="EJT52593.1"/>
    </source>
</evidence>
<keyword evidence="2" id="KW-0812">Transmembrane</keyword>
<gene>
    <name evidence="3" type="ORF">A1Q1_03395</name>
</gene>
<dbReference type="RefSeq" id="XP_014183732.1">
    <property type="nucleotide sequence ID" value="XM_014328257.1"/>
</dbReference>
<dbReference type="Proteomes" id="UP000002748">
    <property type="component" value="Unassembled WGS sequence"/>
</dbReference>
<evidence type="ECO:0000256" key="2">
    <source>
        <dbReference type="SAM" id="Phobius"/>
    </source>
</evidence>
<feature type="compositionally biased region" description="Low complexity" evidence="1">
    <location>
        <begin position="22"/>
        <end position="36"/>
    </location>
</feature>
<dbReference type="VEuPathDB" id="FungiDB:A1Q1_03395"/>
<dbReference type="EMBL" id="ALBS01000022">
    <property type="protein sequence ID" value="EJT52593.1"/>
    <property type="molecule type" value="Genomic_DNA"/>
</dbReference>
<feature type="region of interest" description="Disordered" evidence="1">
    <location>
        <begin position="13"/>
        <end position="57"/>
    </location>
</feature>
<feature type="region of interest" description="Disordered" evidence="1">
    <location>
        <begin position="85"/>
        <end position="121"/>
    </location>
</feature>
<dbReference type="KEGG" id="tasa:A1Q1_03395"/>
<name>J5RH10_TRIAS</name>
<feature type="transmembrane region" description="Helical" evidence="2">
    <location>
        <begin position="61"/>
        <end position="80"/>
    </location>
</feature>
<evidence type="ECO:0000256" key="1">
    <source>
        <dbReference type="SAM" id="MobiDB-lite"/>
    </source>
</evidence>
<organism evidence="3 4">
    <name type="scientific">Trichosporon asahii var. asahii (strain ATCC 90039 / CBS 2479 / JCM 2466 / KCTC 7840 / NBRC 103889/ NCYC 2677 / UAMH 7654)</name>
    <name type="common">Yeast</name>
    <dbReference type="NCBI Taxonomy" id="1186058"/>
    <lineage>
        <taxon>Eukaryota</taxon>
        <taxon>Fungi</taxon>
        <taxon>Dikarya</taxon>
        <taxon>Basidiomycota</taxon>
        <taxon>Agaricomycotina</taxon>
        <taxon>Tremellomycetes</taxon>
        <taxon>Trichosporonales</taxon>
        <taxon>Trichosporonaceae</taxon>
        <taxon>Trichosporon</taxon>
    </lineage>
</organism>
<protein>
    <submittedName>
        <fullName evidence="3">Uncharacterized protein</fullName>
    </submittedName>
</protein>
<dbReference type="AlphaFoldDB" id="J5RH10"/>
<sequence length="121" mass="13261">MLFRAGLQSMRTLPRTFPRSTPLAAPLAPRAPRALPTQALSRRSVGGVSEREPGNKVPKDVVPLITAVSFALLLGIFIGARHFQKDPTLRTHREDAVDREPTDKAPPAPEWEKSPRAGGRH</sequence>
<proteinExistence type="predicted"/>
<keyword evidence="2" id="KW-1133">Transmembrane helix</keyword>
<reference evidence="3 4" key="1">
    <citation type="journal article" date="2012" name="Eukaryot. Cell">
        <title>Draft genome sequence of CBS 2479, the standard type strain of Trichosporon asahii.</title>
        <authorList>
            <person name="Yang R.Y."/>
            <person name="Li H.T."/>
            <person name="Zhu H."/>
            <person name="Zhou G.P."/>
            <person name="Wang M."/>
            <person name="Wang L."/>
        </authorList>
    </citation>
    <scope>NUCLEOTIDE SEQUENCE [LARGE SCALE GENOMIC DNA]</scope>
    <source>
        <strain evidence="4">ATCC 90039 / CBS 2479 / JCM 2466 / KCTC 7840 / NCYC 2677 / UAMH 7654</strain>
    </source>
</reference>
<comment type="caution">
    <text evidence="3">The sequence shown here is derived from an EMBL/GenBank/DDBJ whole genome shotgun (WGS) entry which is preliminary data.</text>
</comment>
<accession>J5RH10</accession>